<dbReference type="AlphaFoldDB" id="A0A6S6T022"/>
<sequence>MTQTCPISFKRVDTNFVRIIALQVISLALLLIFTQELIFAVILLIDFSVRILNFKQLSILGLIAQLTIKQFKLQAQLCDEAPKRFALYLGVVIIASFTILYLFHFTILASLLVSILLICAFLEATFDYCVGCKIYHLLQYITSKR</sequence>
<feature type="transmembrane region" description="Helical" evidence="1">
    <location>
        <begin position="85"/>
        <end position="103"/>
    </location>
</feature>
<dbReference type="PIRSF" id="PIRSF030042">
    <property type="entry name" value="UCP030042"/>
    <property type="match status" value="1"/>
</dbReference>
<evidence type="ECO:0000313" key="3">
    <source>
        <dbReference type="EMBL" id="CAA6816371.1"/>
    </source>
</evidence>
<dbReference type="EMBL" id="CACVAR010000263">
    <property type="protein sequence ID" value="CAA6816371.1"/>
    <property type="molecule type" value="Genomic_DNA"/>
</dbReference>
<feature type="transmembrane region" description="Helical" evidence="1">
    <location>
        <begin position="109"/>
        <end position="130"/>
    </location>
</feature>
<dbReference type="InterPro" id="IPR025508">
    <property type="entry name" value="DUF4395"/>
</dbReference>
<keyword evidence="1" id="KW-1133">Transmembrane helix</keyword>
<evidence type="ECO:0000259" key="2">
    <source>
        <dbReference type="Pfam" id="PF14340"/>
    </source>
</evidence>
<proteinExistence type="predicted"/>
<dbReference type="InterPro" id="IPR016942">
    <property type="entry name" value="UCP030042"/>
</dbReference>
<protein>
    <recommendedName>
        <fullName evidence="2">DUF4395 domain-containing protein</fullName>
    </recommendedName>
</protein>
<reference evidence="3" key="1">
    <citation type="submission" date="2020-01" db="EMBL/GenBank/DDBJ databases">
        <authorList>
            <person name="Meier V. D."/>
            <person name="Meier V D."/>
        </authorList>
    </citation>
    <scope>NUCLEOTIDE SEQUENCE</scope>
    <source>
        <strain evidence="3">HLG_WM_MAG_03</strain>
    </source>
</reference>
<organism evidence="3">
    <name type="scientific">uncultured Sulfurovum sp</name>
    <dbReference type="NCBI Taxonomy" id="269237"/>
    <lineage>
        <taxon>Bacteria</taxon>
        <taxon>Pseudomonadati</taxon>
        <taxon>Campylobacterota</taxon>
        <taxon>Epsilonproteobacteria</taxon>
        <taxon>Campylobacterales</taxon>
        <taxon>Sulfurovaceae</taxon>
        <taxon>Sulfurovum</taxon>
        <taxon>environmental samples</taxon>
    </lineage>
</organism>
<evidence type="ECO:0000256" key="1">
    <source>
        <dbReference type="SAM" id="Phobius"/>
    </source>
</evidence>
<accession>A0A6S6T022</accession>
<name>A0A6S6T022_9BACT</name>
<feature type="domain" description="DUF4395" evidence="2">
    <location>
        <begin position="12"/>
        <end position="139"/>
    </location>
</feature>
<keyword evidence="1" id="KW-0812">Transmembrane</keyword>
<keyword evidence="1" id="KW-0472">Membrane</keyword>
<dbReference type="Pfam" id="PF14340">
    <property type="entry name" value="DUF4395"/>
    <property type="match status" value="1"/>
</dbReference>
<feature type="transmembrane region" description="Helical" evidence="1">
    <location>
        <begin position="20"/>
        <end position="45"/>
    </location>
</feature>
<gene>
    <name evidence="3" type="ORF">HELGO_WM19185</name>
</gene>